<dbReference type="Gene3D" id="3.40.50.2300">
    <property type="match status" value="1"/>
</dbReference>
<feature type="compositionally biased region" description="Basic and acidic residues" evidence="2">
    <location>
        <begin position="703"/>
        <end position="716"/>
    </location>
</feature>
<dbReference type="Proteomes" id="UP001201812">
    <property type="component" value="Unassembled WGS sequence"/>
</dbReference>
<evidence type="ECO:0000313" key="6">
    <source>
        <dbReference type="Proteomes" id="UP001201812"/>
    </source>
</evidence>
<keyword evidence="6" id="KW-1185">Reference proteome</keyword>
<dbReference type="InterPro" id="IPR012337">
    <property type="entry name" value="RNaseH-like_sf"/>
</dbReference>
<dbReference type="AlphaFoldDB" id="A0AAD4R6H2"/>
<reference evidence="5" key="1">
    <citation type="submission" date="2022-01" db="EMBL/GenBank/DDBJ databases">
        <title>Genome Sequence Resource for Two Populations of Ditylenchus destructor, the Migratory Endoparasitic Phytonematode.</title>
        <authorList>
            <person name="Zhang H."/>
            <person name="Lin R."/>
            <person name="Xie B."/>
        </authorList>
    </citation>
    <scope>NUCLEOTIDE SEQUENCE</scope>
    <source>
        <strain evidence="5">BazhouSP</strain>
    </source>
</reference>
<evidence type="ECO:0000256" key="1">
    <source>
        <dbReference type="RuleBase" id="RU361178"/>
    </source>
</evidence>
<dbReference type="Pfam" id="PF02170">
    <property type="entry name" value="PAZ"/>
    <property type="match status" value="1"/>
</dbReference>
<dbReference type="CDD" id="cd02846">
    <property type="entry name" value="PAZ_argonaute_like"/>
    <property type="match status" value="1"/>
</dbReference>
<comment type="similarity">
    <text evidence="1">Belongs to the argonaute family.</text>
</comment>
<dbReference type="SUPFAM" id="SSF53098">
    <property type="entry name" value="Ribonuclease H-like"/>
    <property type="match status" value="1"/>
</dbReference>
<organism evidence="5 6">
    <name type="scientific">Ditylenchus destructor</name>
    <dbReference type="NCBI Taxonomy" id="166010"/>
    <lineage>
        <taxon>Eukaryota</taxon>
        <taxon>Metazoa</taxon>
        <taxon>Ecdysozoa</taxon>
        <taxon>Nematoda</taxon>
        <taxon>Chromadorea</taxon>
        <taxon>Rhabditida</taxon>
        <taxon>Tylenchina</taxon>
        <taxon>Tylenchomorpha</taxon>
        <taxon>Sphaerularioidea</taxon>
        <taxon>Anguinidae</taxon>
        <taxon>Anguininae</taxon>
        <taxon>Ditylenchus</taxon>
    </lineage>
</organism>
<accession>A0AAD4R6H2</accession>
<dbReference type="Pfam" id="PF02171">
    <property type="entry name" value="Piwi"/>
    <property type="match status" value="1"/>
</dbReference>
<dbReference type="InterPro" id="IPR036397">
    <property type="entry name" value="RNaseH_sf"/>
</dbReference>
<dbReference type="PROSITE" id="PS50822">
    <property type="entry name" value="PIWI"/>
    <property type="match status" value="1"/>
</dbReference>
<dbReference type="SMART" id="SM00949">
    <property type="entry name" value="PAZ"/>
    <property type="match status" value="1"/>
</dbReference>
<evidence type="ECO:0000256" key="2">
    <source>
        <dbReference type="SAM" id="MobiDB-lite"/>
    </source>
</evidence>
<name>A0AAD4R6H2_9BILA</name>
<dbReference type="GO" id="GO:0003723">
    <property type="term" value="F:RNA binding"/>
    <property type="evidence" value="ECO:0007669"/>
    <property type="project" value="InterPro"/>
</dbReference>
<feature type="domain" description="Piwi" evidence="4">
    <location>
        <begin position="578"/>
        <end position="929"/>
    </location>
</feature>
<feature type="region of interest" description="Disordered" evidence="2">
    <location>
        <begin position="674"/>
        <end position="716"/>
    </location>
</feature>
<dbReference type="PROSITE" id="PS50821">
    <property type="entry name" value="PAZ"/>
    <property type="match status" value="1"/>
</dbReference>
<sequence length="967" mass="108246">MADPSLTASMAGMGLEETDQEHRYSTALESKAETILREAGGEIGSTVMPSKKRDTAAGSETREKLTTNVYGIAMKEDVIVFRYMVSIQAFIKRRDGKLATIDMSTKHSKDAFLIERRDRCRDIYNGFSKMAGNPVSGSRCIYYDLESILFSLDKIGGEEHYDVPIANLPPEYAHFAQCVVSIRPVDNGTQLRLGDLSGLSLELSEVYRTLGQFLDLATGQHAIFDRANHVTFSAGQSFLMSPEQYGFRPEDGASFDSDAAYLAIGCDKGVRYIEGPGNRPSACAASLVVQTKKTPFHNCDSLLAKAQLLMPRLRNIRDDDRIKLEKLLKGLVVETSHGKRRQMFVIDGISRDTARSKKITVDDAEITVEQYFKQMYEWELSEPNTPLVESGRSEDKMRFFPLEVCTVSDNQRVKTHQLSPMMTQASIKKCAVPPAILLEQNAKIAKALNLWDSKYLKAANISITNRPIDLDARALAPPKILFGGNTRSDVRTMNFTWQGTKFIFPANFDKWAAFAFLDERDKQKLNMRDFEDFIKRFIEECRFRGAQIEQLSTQPKFYGNTTKDINTAFDFAFQSNALYVLAIHAEGGPGDIPHADVKFAERQYGIVSQCVTLSTVLNVLRKNQRVTMQNIVNKANVKYGGLNYSLAPDAPRVNNVLRDDTLFIGFGSNHPGGGFGLSTPSNSTPGSGSPERSGSPTDQSKGYLKEGRGKMTADEGHPPTVIGYSANIGPNSAFDFVGDFAFQEPQRQEVVSVIADIVARCVEMFQKRRGYQPARIVIYRGGCSDSMFKMILKYEVPFVKLALKALECASLITVIAVNKLQNVRFFKQNINRNMKPPEQNIQPGTVVDQTVTHPLFAEFFLNSHRALQGTARTPKYTVLYDDNNMNMTQVEEMTYLLCYGHQIVYMPTSMPSPVYIANCYADRGRSLYQRWIAQSGKHVDYQQLTNSLSFASSMVYPDDLYGFRVNA</sequence>
<proteinExistence type="inferred from homology"/>
<protein>
    <submittedName>
        <fullName evidence="5">Piwi domain-containing protein</fullName>
    </submittedName>
</protein>
<evidence type="ECO:0000259" key="4">
    <source>
        <dbReference type="PROSITE" id="PS50822"/>
    </source>
</evidence>
<evidence type="ECO:0000259" key="3">
    <source>
        <dbReference type="PROSITE" id="PS50821"/>
    </source>
</evidence>
<gene>
    <name evidence="5" type="ORF">DdX_06267</name>
</gene>
<dbReference type="InterPro" id="IPR003165">
    <property type="entry name" value="Piwi"/>
</dbReference>
<dbReference type="Gene3D" id="2.170.260.10">
    <property type="entry name" value="paz domain"/>
    <property type="match status" value="1"/>
</dbReference>
<comment type="caution">
    <text evidence="5">The sequence shown here is derived from an EMBL/GenBank/DDBJ whole genome shotgun (WGS) entry which is preliminary data.</text>
</comment>
<dbReference type="InterPro" id="IPR036085">
    <property type="entry name" value="PAZ_dom_sf"/>
</dbReference>
<feature type="region of interest" description="Disordered" evidence="2">
    <location>
        <begin position="1"/>
        <end position="20"/>
    </location>
</feature>
<evidence type="ECO:0000313" key="5">
    <source>
        <dbReference type="EMBL" id="KAI1719139.1"/>
    </source>
</evidence>
<dbReference type="EMBL" id="JAKKPZ010000007">
    <property type="protein sequence ID" value="KAI1719139.1"/>
    <property type="molecule type" value="Genomic_DNA"/>
</dbReference>
<dbReference type="SUPFAM" id="SSF101690">
    <property type="entry name" value="PAZ domain"/>
    <property type="match status" value="1"/>
</dbReference>
<dbReference type="SMART" id="SM00950">
    <property type="entry name" value="Piwi"/>
    <property type="match status" value="1"/>
</dbReference>
<dbReference type="InterPro" id="IPR003100">
    <property type="entry name" value="PAZ_dom"/>
</dbReference>
<dbReference type="PANTHER" id="PTHR22891">
    <property type="entry name" value="EUKARYOTIC TRANSLATION INITIATION FACTOR 2C"/>
    <property type="match status" value="1"/>
</dbReference>
<dbReference type="Gene3D" id="3.30.420.10">
    <property type="entry name" value="Ribonuclease H-like superfamily/Ribonuclease H"/>
    <property type="match status" value="1"/>
</dbReference>
<feature type="compositionally biased region" description="Low complexity" evidence="2">
    <location>
        <begin position="678"/>
        <end position="696"/>
    </location>
</feature>
<feature type="domain" description="PAZ" evidence="3">
    <location>
        <begin position="305"/>
        <end position="409"/>
    </location>
</feature>